<evidence type="ECO:0000313" key="1">
    <source>
        <dbReference type="EMBL" id="JAH59276.1"/>
    </source>
</evidence>
<proteinExistence type="predicted"/>
<protein>
    <submittedName>
        <fullName evidence="1">Uncharacterized protein</fullName>
    </submittedName>
</protein>
<sequence length="40" mass="4433">MQLQVWMEQKPGMCLAPHGPGLPTPALEHCLIRMSHPTVP</sequence>
<reference evidence="1" key="1">
    <citation type="submission" date="2014-11" db="EMBL/GenBank/DDBJ databases">
        <authorList>
            <person name="Amaro Gonzalez C."/>
        </authorList>
    </citation>
    <scope>NUCLEOTIDE SEQUENCE</scope>
</reference>
<reference evidence="1" key="2">
    <citation type="journal article" date="2015" name="Fish Shellfish Immunol.">
        <title>Early steps in the European eel (Anguilla anguilla)-Vibrio vulnificus interaction in the gills: Role of the RtxA13 toxin.</title>
        <authorList>
            <person name="Callol A."/>
            <person name="Pajuelo D."/>
            <person name="Ebbesson L."/>
            <person name="Teles M."/>
            <person name="MacKenzie S."/>
            <person name="Amaro C."/>
        </authorList>
    </citation>
    <scope>NUCLEOTIDE SEQUENCE</scope>
</reference>
<dbReference type="AlphaFoldDB" id="A0A0E9U0H5"/>
<dbReference type="EMBL" id="GBXM01049301">
    <property type="protein sequence ID" value="JAH59276.1"/>
    <property type="molecule type" value="Transcribed_RNA"/>
</dbReference>
<organism evidence="1">
    <name type="scientific">Anguilla anguilla</name>
    <name type="common">European freshwater eel</name>
    <name type="synonym">Muraena anguilla</name>
    <dbReference type="NCBI Taxonomy" id="7936"/>
    <lineage>
        <taxon>Eukaryota</taxon>
        <taxon>Metazoa</taxon>
        <taxon>Chordata</taxon>
        <taxon>Craniata</taxon>
        <taxon>Vertebrata</taxon>
        <taxon>Euteleostomi</taxon>
        <taxon>Actinopterygii</taxon>
        <taxon>Neopterygii</taxon>
        <taxon>Teleostei</taxon>
        <taxon>Anguilliformes</taxon>
        <taxon>Anguillidae</taxon>
        <taxon>Anguilla</taxon>
    </lineage>
</organism>
<name>A0A0E9U0H5_ANGAN</name>
<accession>A0A0E9U0H5</accession>